<evidence type="ECO:0000256" key="1">
    <source>
        <dbReference type="ARBA" id="ARBA00004370"/>
    </source>
</evidence>
<dbReference type="NCBIfam" id="TIGR01145">
    <property type="entry name" value="ATP_synt_delta"/>
    <property type="match status" value="1"/>
</dbReference>
<dbReference type="SUPFAM" id="SSF47928">
    <property type="entry name" value="N-terminal domain of the delta subunit of the F1F0-ATP synthase"/>
    <property type="match status" value="1"/>
</dbReference>
<keyword evidence="8" id="KW-0066">ATP synthesis</keyword>
<protein>
    <recommendedName>
        <fullName evidence="3">ATP synthase subunit 5, mitochondrial</fullName>
    </recommendedName>
</protein>
<dbReference type="Pfam" id="PF00213">
    <property type="entry name" value="OSCP"/>
    <property type="match status" value="1"/>
</dbReference>
<keyword evidence="4" id="KW-0813">Transport</keyword>
<organism evidence="9 10">
    <name type="scientific">Rhizophlyctis rosea</name>
    <dbReference type="NCBI Taxonomy" id="64517"/>
    <lineage>
        <taxon>Eukaryota</taxon>
        <taxon>Fungi</taxon>
        <taxon>Fungi incertae sedis</taxon>
        <taxon>Chytridiomycota</taxon>
        <taxon>Chytridiomycota incertae sedis</taxon>
        <taxon>Chytridiomycetes</taxon>
        <taxon>Rhizophlyctidales</taxon>
        <taxon>Rhizophlyctidaceae</taxon>
        <taxon>Rhizophlyctis</taxon>
    </lineage>
</organism>
<dbReference type="Proteomes" id="UP001212841">
    <property type="component" value="Unassembled WGS sequence"/>
</dbReference>
<dbReference type="AlphaFoldDB" id="A0AAD5SIC4"/>
<comment type="similarity">
    <text evidence="2">Belongs to the ATPase delta chain family.</text>
</comment>
<dbReference type="InterPro" id="IPR026015">
    <property type="entry name" value="ATP_synth_OSCP/delta_N_sf"/>
</dbReference>
<dbReference type="Gene3D" id="1.10.520.20">
    <property type="entry name" value="N-terminal domain of the delta subunit of the F1F0-ATP synthase"/>
    <property type="match status" value="1"/>
</dbReference>
<name>A0AAD5SIC4_9FUNG</name>
<evidence type="ECO:0000256" key="2">
    <source>
        <dbReference type="ARBA" id="ARBA00007046"/>
    </source>
</evidence>
<dbReference type="GO" id="GO:0046933">
    <property type="term" value="F:proton-transporting ATP synthase activity, rotational mechanism"/>
    <property type="evidence" value="ECO:0007669"/>
    <property type="project" value="InterPro"/>
</dbReference>
<evidence type="ECO:0000256" key="5">
    <source>
        <dbReference type="ARBA" id="ARBA00022781"/>
    </source>
</evidence>
<sequence>MFFPRAVSTVSRSAALVQSARQYASASTTVQVPLNLHGIDGRYATALFTAASKKKALDAVEADLTQVKSLLQRDPKLRSFLETPLADRNAKLEGVKSILAKGKYSELTQNFFNVLADNGRLDQTSKIIAAYEQLLTAARGEVAVTVTSAKELDAKLSRQLRDILQRSNLIEKNGKLIITNKVDPQILGGLVIDLGEKTIDLSVSSKITKLNRILAEAI</sequence>
<reference evidence="9" key="1">
    <citation type="submission" date="2020-05" db="EMBL/GenBank/DDBJ databases">
        <title>Phylogenomic resolution of chytrid fungi.</title>
        <authorList>
            <person name="Stajich J.E."/>
            <person name="Amses K."/>
            <person name="Simmons R."/>
            <person name="Seto K."/>
            <person name="Myers J."/>
            <person name="Bonds A."/>
            <person name="Quandt C.A."/>
            <person name="Barry K."/>
            <person name="Liu P."/>
            <person name="Grigoriev I."/>
            <person name="Longcore J.E."/>
            <person name="James T.Y."/>
        </authorList>
    </citation>
    <scope>NUCLEOTIDE SEQUENCE</scope>
    <source>
        <strain evidence="9">JEL0318</strain>
    </source>
</reference>
<gene>
    <name evidence="9" type="primary">ATP5</name>
    <name evidence="9" type="ORF">HK097_010088</name>
</gene>
<dbReference type="GO" id="GO:0016020">
    <property type="term" value="C:membrane"/>
    <property type="evidence" value="ECO:0007669"/>
    <property type="project" value="UniProtKB-SubCell"/>
</dbReference>
<keyword evidence="7" id="KW-0472">Membrane</keyword>
<dbReference type="PANTHER" id="PTHR11910">
    <property type="entry name" value="ATP SYNTHASE DELTA CHAIN"/>
    <property type="match status" value="1"/>
</dbReference>
<evidence type="ECO:0000313" key="10">
    <source>
        <dbReference type="Proteomes" id="UP001212841"/>
    </source>
</evidence>
<evidence type="ECO:0000256" key="6">
    <source>
        <dbReference type="ARBA" id="ARBA00023065"/>
    </source>
</evidence>
<keyword evidence="5" id="KW-0375">Hydrogen ion transport</keyword>
<evidence type="ECO:0000256" key="7">
    <source>
        <dbReference type="ARBA" id="ARBA00023136"/>
    </source>
</evidence>
<dbReference type="PRINTS" id="PR00125">
    <property type="entry name" value="ATPASEDELTA"/>
</dbReference>
<evidence type="ECO:0000256" key="3">
    <source>
        <dbReference type="ARBA" id="ARBA00014723"/>
    </source>
</evidence>
<comment type="caution">
    <text evidence="9">The sequence shown here is derived from an EMBL/GenBank/DDBJ whole genome shotgun (WGS) entry which is preliminary data.</text>
</comment>
<accession>A0AAD5SIC4</accession>
<keyword evidence="6" id="KW-0406">Ion transport</keyword>
<comment type="subcellular location">
    <subcellularLocation>
        <location evidence="1">Membrane</location>
    </subcellularLocation>
</comment>
<evidence type="ECO:0000256" key="4">
    <source>
        <dbReference type="ARBA" id="ARBA00022448"/>
    </source>
</evidence>
<dbReference type="HAMAP" id="MF_01416">
    <property type="entry name" value="ATP_synth_delta_bact"/>
    <property type="match status" value="1"/>
</dbReference>
<proteinExistence type="inferred from homology"/>
<evidence type="ECO:0000313" key="9">
    <source>
        <dbReference type="EMBL" id="KAJ3055567.1"/>
    </source>
</evidence>
<evidence type="ECO:0000256" key="8">
    <source>
        <dbReference type="ARBA" id="ARBA00023310"/>
    </source>
</evidence>
<keyword evidence="10" id="KW-1185">Reference proteome</keyword>
<dbReference type="InterPro" id="IPR000711">
    <property type="entry name" value="ATPase_OSCP/dsu"/>
</dbReference>
<dbReference type="EMBL" id="JADGJD010000072">
    <property type="protein sequence ID" value="KAJ3055567.1"/>
    <property type="molecule type" value="Genomic_DNA"/>
</dbReference>